<keyword evidence="6" id="KW-0653">Protein transport</keyword>
<proteinExistence type="inferred from homology"/>
<evidence type="ECO:0000313" key="11">
    <source>
        <dbReference type="EMBL" id="MDY0884381.1"/>
    </source>
</evidence>
<dbReference type="PANTHER" id="PTHR43386">
    <property type="entry name" value="OLIGOPEPTIDE TRANSPORT SYSTEM PERMEASE PROTEIN APPC"/>
    <property type="match status" value="1"/>
</dbReference>
<comment type="similarity">
    <text evidence="9">Belongs to the binding-protein-dependent transport system permease family.</text>
</comment>
<gene>
    <name evidence="11" type="ORF">SMD27_16170</name>
</gene>
<feature type="transmembrane region" description="Helical" evidence="9">
    <location>
        <begin position="27"/>
        <end position="48"/>
    </location>
</feature>
<dbReference type="PANTHER" id="PTHR43386:SF1">
    <property type="entry name" value="D,D-DIPEPTIDE TRANSPORT SYSTEM PERMEASE PROTEIN DDPC-RELATED"/>
    <property type="match status" value="1"/>
</dbReference>
<reference evidence="11 12" key="1">
    <citation type="journal article" date="2016" name="Antonie Van Leeuwenhoek">
        <title>Dongia soli sp. nov., isolated from soil from Dokdo, Korea.</title>
        <authorList>
            <person name="Kim D.U."/>
            <person name="Lee H."/>
            <person name="Kim H."/>
            <person name="Kim S.G."/>
            <person name="Ka J.O."/>
        </authorList>
    </citation>
    <scope>NUCLEOTIDE SEQUENCE [LARGE SCALE GENOMIC DNA]</scope>
    <source>
        <strain evidence="11 12">D78</strain>
    </source>
</reference>
<feature type="transmembrane region" description="Helical" evidence="9">
    <location>
        <begin position="89"/>
        <end position="113"/>
    </location>
</feature>
<evidence type="ECO:0000256" key="7">
    <source>
        <dbReference type="ARBA" id="ARBA00022989"/>
    </source>
</evidence>
<name>A0ABU5EDU5_9PROT</name>
<keyword evidence="7 9" id="KW-1133">Transmembrane helix</keyword>
<dbReference type="Gene3D" id="1.10.3720.10">
    <property type="entry name" value="MetI-like"/>
    <property type="match status" value="1"/>
</dbReference>
<dbReference type="Proteomes" id="UP001279642">
    <property type="component" value="Unassembled WGS sequence"/>
</dbReference>
<evidence type="ECO:0000256" key="9">
    <source>
        <dbReference type="RuleBase" id="RU363032"/>
    </source>
</evidence>
<dbReference type="InterPro" id="IPR000515">
    <property type="entry name" value="MetI-like"/>
</dbReference>
<evidence type="ECO:0000256" key="6">
    <source>
        <dbReference type="ARBA" id="ARBA00022927"/>
    </source>
</evidence>
<sequence length="278" mass="29545">MTTVSDNRTRFVALWREKLGKLSVRQLIGLTIITILVVLGILAPYLGLSDPNQSSLDILQGASANHWFGTDALGRDVFSRVIHGIRVSVLIGLGVGVIGTVLGVPIGLIAGYARGTIDLVILQVIDLFVALPALVLALIITAIVGSTAINIALVLGFVMWPQMARLVRGQVIFIRESVYVEAARALGGKPSWIIRQHILPNAIRLVIAQFSITVAFGIFSSASLSFLGLGVPPPAPDWGTMVREGVQFLAFSPLMSIAPGAAVTLTVLGFYLLGSKDD</sequence>
<comment type="caution">
    <text evidence="11">The sequence shown here is derived from an EMBL/GenBank/DDBJ whole genome shotgun (WGS) entry which is preliminary data.</text>
</comment>
<evidence type="ECO:0000256" key="2">
    <source>
        <dbReference type="ARBA" id="ARBA00022448"/>
    </source>
</evidence>
<dbReference type="Pfam" id="PF00528">
    <property type="entry name" value="BPD_transp_1"/>
    <property type="match status" value="1"/>
</dbReference>
<evidence type="ECO:0000256" key="3">
    <source>
        <dbReference type="ARBA" id="ARBA00022475"/>
    </source>
</evidence>
<keyword evidence="12" id="KW-1185">Reference proteome</keyword>
<dbReference type="PROSITE" id="PS50928">
    <property type="entry name" value="ABC_TM1"/>
    <property type="match status" value="1"/>
</dbReference>
<evidence type="ECO:0000313" key="12">
    <source>
        <dbReference type="Proteomes" id="UP001279642"/>
    </source>
</evidence>
<comment type="subcellular location">
    <subcellularLocation>
        <location evidence="1 9">Cell membrane</location>
        <topology evidence="1 9">Multi-pass membrane protein</topology>
    </subcellularLocation>
</comment>
<evidence type="ECO:0000256" key="1">
    <source>
        <dbReference type="ARBA" id="ARBA00004651"/>
    </source>
</evidence>
<keyword evidence="2 9" id="KW-0813">Transport</keyword>
<dbReference type="EMBL" id="JAXCLW010000004">
    <property type="protein sequence ID" value="MDY0884381.1"/>
    <property type="molecule type" value="Genomic_DNA"/>
</dbReference>
<dbReference type="InterPro" id="IPR050366">
    <property type="entry name" value="BP-dependent_transpt_permease"/>
</dbReference>
<protein>
    <submittedName>
        <fullName evidence="11">ABC transporter permease</fullName>
    </submittedName>
</protein>
<keyword evidence="8 9" id="KW-0472">Membrane</keyword>
<evidence type="ECO:0000256" key="8">
    <source>
        <dbReference type="ARBA" id="ARBA00023136"/>
    </source>
</evidence>
<organism evidence="11 12">
    <name type="scientific">Dongia soli</name>
    <dbReference type="NCBI Taxonomy" id="600628"/>
    <lineage>
        <taxon>Bacteria</taxon>
        <taxon>Pseudomonadati</taxon>
        <taxon>Pseudomonadota</taxon>
        <taxon>Alphaproteobacteria</taxon>
        <taxon>Rhodospirillales</taxon>
        <taxon>Dongiaceae</taxon>
        <taxon>Dongia</taxon>
    </lineage>
</organism>
<feature type="transmembrane region" description="Helical" evidence="9">
    <location>
        <begin position="248"/>
        <end position="273"/>
    </location>
</feature>
<evidence type="ECO:0000256" key="4">
    <source>
        <dbReference type="ARBA" id="ARBA00022692"/>
    </source>
</evidence>
<feature type="transmembrane region" description="Helical" evidence="9">
    <location>
        <begin position="133"/>
        <end position="160"/>
    </location>
</feature>
<dbReference type="SUPFAM" id="SSF161098">
    <property type="entry name" value="MetI-like"/>
    <property type="match status" value="1"/>
</dbReference>
<evidence type="ECO:0000259" key="10">
    <source>
        <dbReference type="PROSITE" id="PS50928"/>
    </source>
</evidence>
<keyword evidence="5" id="KW-0571">Peptide transport</keyword>
<feature type="domain" description="ABC transmembrane type-1" evidence="10">
    <location>
        <begin position="85"/>
        <end position="274"/>
    </location>
</feature>
<dbReference type="CDD" id="cd06261">
    <property type="entry name" value="TM_PBP2"/>
    <property type="match status" value="1"/>
</dbReference>
<evidence type="ECO:0000256" key="5">
    <source>
        <dbReference type="ARBA" id="ARBA00022856"/>
    </source>
</evidence>
<accession>A0ABU5EDU5</accession>
<dbReference type="RefSeq" id="WP_320509446.1">
    <property type="nucleotide sequence ID" value="NZ_JAXCLW010000004.1"/>
</dbReference>
<dbReference type="InterPro" id="IPR035906">
    <property type="entry name" value="MetI-like_sf"/>
</dbReference>
<feature type="transmembrane region" description="Helical" evidence="9">
    <location>
        <begin position="205"/>
        <end position="228"/>
    </location>
</feature>
<keyword evidence="4 9" id="KW-0812">Transmembrane</keyword>
<keyword evidence="3" id="KW-1003">Cell membrane</keyword>